<keyword evidence="3 6" id="KW-0808">Transferase</keyword>
<gene>
    <name evidence="6" type="ORF">BcDW1_6024</name>
</gene>
<dbReference type="PANTHER" id="PTHR44942">
    <property type="entry name" value="METHYLTRANSF_11 DOMAIN-CONTAINING PROTEIN"/>
    <property type="match status" value="1"/>
</dbReference>
<feature type="region of interest" description="Disordered" evidence="4">
    <location>
        <begin position="249"/>
        <end position="268"/>
    </location>
</feature>
<dbReference type="InterPro" id="IPR013216">
    <property type="entry name" value="Methyltransf_11"/>
</dbReference>
<dbReference type="STRING" id="1290391.M7TP77"/>
<protein>
    <submittedName>
        <fullName evidence="6">Putative methyltransferase domain-containing protein</fullName>
    </submittedName>
</protein>
<dbReference type="EMBL" id="KB707909">
    <property type="protein sequence ID" value="EMR85346.1"/>
    <property type="molecule type" value="Genomic_DNA"/>
</dbReference>
<dbReference type="GO" id="GO:0032259">
    <property type="term" value="P:methylation"/>
    <property type="evidence" value="ECO:0007669"/>
    <property type="project" value="UniProtKB-KW"/>
</dbReference>
<evidence type="ECO:0000256" key="3">
    <source>
        <dbReference type="ARBA" id="ARBA00022679"/>
    </source>
</evidence>
<dbReference type="InterPro" id="IPR029063">
    <property type="entry name" value="SAM-dependent_MTases_sf"/>
</dbReference>
<evidence type="ECO:0000313" key="7">
    <source>
        <dbReference type="Proteomes" id="UP000012045"/>
    </source>
</evidence>
<dbReference type="Proteomes" id="UP000012045">
    <property type="component" value="Unassembled WGS sequence"/>
</dbReference>
<dbReference type="GO" id="GO:0008757">
    <property type="term" value="F:S-adenosylmethionine-dependent methyltransferase activity"/>
    <property type="evidence" value="ECO:0007669"/>
    <property type="project" value="InterPro"/>
</dbReference>
<dbReference type="CDD" id="cd02440">
    <property type="entry name" value="AdoMet_MTases"/>
    <property type="match status" value="1"/>
</dbReference>
<evidence type="ECO:0000256" key="2">
    <source>
        <dbReference type="ARBA" id="ARBA00022603"/>
    </source>
</evidence>
<sequence>MATFAHKTFSAASYAAFRPSYPQSFYTKTINYHIGPRSTLLDLGCGHGVVSRALAPHFEKVYGTDPSAVMINQARKIAAESDTAGNVQWRQASAENLDFVEDGSLDMVVAGQAAHWFDFPRVWGLVRRKLRVGGTVAFWGYKDNLLVDFPAATEVLDRYCYGEGERFMGRFWEQPGRERLRDLYRDEVMRPPGDGFGDVEFARYEPGLRGTRSGEGIAEGGVVMGKRMKLGELEGYWRTFSAFHGWQRENQERKRREEGEEEEGSGDLIDEMFEEMLEVEPKLRAREGEDWRDVEVETEWGTVILLARKK</sequence>
<dbReference type="AlphaFoldDB" id="M7TP77"/>
<evidence type="ECO:0000256" key="4">
    <source>
        <dbReference type="SAM" id="MobiDB-lite"/>
    </source>
</evidence>
<feature type="domain" description="Methyltransferase type 11" evidence="5">
    <location>
        <begin position="41"/>
        <end position="138"/>
    </location>
</feature>
<dbReference type="InterPro" id="IPR051052">
    <property type="entry name" value="Diverse_substrate_MTase"/>
</dbReference>
<evidence type="ECO:0000259" key="5">
    <source>
        <dbReference type="Pfam" id="PF08241"/>
    </source>
</evidence>
<evidence type="ECO:0000313" key="6">
    <source>
        <dbReference type="EMBL" id="EMR85346.1"/>
    </source>
</evidence>
<keyword evidence="2 6" id="KW-0489">Methyltransferase</keyword>
<dbReference type="Gene3D" id="3.40.50.150">
    <property type="entry name" value="Vaccinia Virus protein VP39"/>
    <property type="match status" value="1"/>
</dbReference>
<reference evidence="7" key="1">
    <citation type="journal article" date="2013" name="Genome Announc.">
        <title>Draft genome sequence of Botrytis cinerea BcDW1, inoculum for noble rot of grape berries.</title>
        <authorList>
            <person name="Blanco-Ulate B."/>
            <person name="Allen G."/>
            <person name="Powell A.L."/>
            <person name="Cantu D."/>
        </authorList>
    </citation>
    <scope>NUCLEOTIDE SEQUENCE [LARGE SCALE GENOMIC DNA]</scope>
    <source>
        <strain evidence="7">BcDW1</strain>
    </source>
</reference>
<dbReference type="HOGENOM" id="CLU_049344_1_2_1"/>
<name>M7TP77_BOTF1</name>
<organism evidence="6 7">
    <name type="scientific">Botryotinia fuckeliana (strain BcDW1)</name>
    <name type="common">Noble rot fungus</name>
    <name type="synonym">Botrytis cinerea</name>
    <dbReference type="NCBI Taxonomy" id="1290391"/>
    <lineage>
        <taxon>Eukaryota</taxon>
        <taxon>Fungi</taxon>
        <taxon>Dikarya</taxon>
        <taxon>Ascomycota</taxon>
        <taxon>Pezizomycotina</taxon>
        <taxon>Leotiomycetes</taxon>
        <taxon>Helotiales</taxon>
        <taxon>Sclerotiniaceae</taxon>
        <taxon>Botrytis</taxon>
    </lineage>
</organism>
<feature type="compositionally biased region" description="Basic and acidic residues" evidence="4">
    <location>
        <begin position="249"/>
        <end position="258"/>
    </location>
</feature>
<proteinExistence type="inferred from homology"/>
<evidence type="ECO:0000256" key="1">
    <source>
        <dbReference type="ARBA" id="ARBA00008361"/>
    </source>
</evidence>
<dbReference type="Pfam" id="PF08241">
    <property type="entry name" value="Methyltransf_11"/>
    <property type="match status" value="1"/>
</dbReference>
<dbReference type="SUPFAM" id="SSF53335">
    <property type="entry name" value="S-adenosyl-L-methionine-dependent methyltransferases"/>
    <property type="match status" value="1"/>
</dbReference>
<feature type="compositionally biased region" description="Acidic residues" evidence="4">
    <location>
        <begin position="259"/>
        <end position="268"/>
    </location>
</feature>
<comment type="similarity">
    <text evidence="1">Belongs to the methyltransferase superfamily.</text>
</comment>
<dbReference type="OrthoDB" id="10027013at2759"/>
<dbReference type="PANTHER" id="PTHR44942:SF4">
    <property type="entry name" value="METHYLTRANSFERASE TYPE 11 DOMAIN-CONTAINING PROTEIN"/>
    <property type="match status" value="1"/>
</dbReference>
<accession>M7TP77</accession>